<accession>A0ABS8M6I6</accession>
<dbReference type="Gene3D" id="1.10.30.50">
    <property type="match status" value="1"/>
</dbReference>
<proteinExistence type="predicted"/>
<keyword evidence="3" id="KW-1185">Reference proteome</keyword>
<evidence type="ECO:0000313" key="3">
    <source>
        <dbReference type="Proteomes" id="UP001430700"/>
    </source>
</evidence>
<dbReference type="InterPro" id="IPR002711">
    <property type="entry name" value="HNH"/>
</dbReference>
<dbReference type="Pfam" id="PF01844">
    <property type="entry name" value="HNH"/>
    <property type="match status" value="1"/>
</dbReference>
<evidence type="ECO:0000259" key="1">
    <source>
        <dbReference type="Pfam" id="PF01844"/>
    </source>
</evidence>
<protein>
    <submittedName>
        <fullName evidence="2">HNH endonuclease</fullName>
    </submittedName>
</protein>
<feature type="domain" description="HNH" evidence="1">
    <location>
        <begin position="48"/>
        <end position="93"/>
    </location>
</feature>
<keyword evidence="2" id="KW-0540">Nuclease</keyword>
<keyword evidence="2" id="KW-0378">Hydrolase</keyword>
<dbReference type="EMBL" id="JAJJMN010000002">
    <property type="protein sequence ID" value="MCC9020420.1"/>
    <property type="molecule type" value="Genomic_DNA"/>
</dbReference>
<evidence type="ECO:0000313" key="2">
    <source>
        <dbReference type="EMBL" id="MCC9020420.1"/>
    </source>
</evidence>
<gene>
    <name evidence="2" type="ORF">LNQ34_21865</name>
</gene>
<dbReference type="Proteomes" id="UP001430700">
    <property type="component" value="Unassembled WGS sequence"/>
</dbReference>
<sequence length="205" mass="24215">MPLNFENQDHINIRTAITAGGNVWANPLLNEVKRKIKDYYIENELPKCCYCSRLFVGEFRMVIDIEHILPQSKYSSLRFEELNLNVACKRCNMEIKKARLDFIVDETIIGTNYYQSQHYKIIHPNIDKYDDHLKIITGRNGNIILNKYVILTKNKGQFTYDYFELKEFEMNNLNEAQGIKKLSTLSREIPDYLRNQIIKILSKIK</sequence>
<keyword evidence="2" id="KW-0255">Endonuclease</keyword>
<comment type="caution">
    <text evidence="2">The sequence shown here is derived from an EMBL/GenBank/DDBJ whole genome shotgun (WGS) entry which is preliminary data.</text>
</comment>
<reference evidence="2" key="1">
    <citation type="submission" date="2021-11" db="EMBL/GenBank/DDBJ databases">
        <title>Description of novel Flavobacterium species.</title>
        <authorList>
            <person name="Saticioglu I.B."/>
            <person name="Ay H."/>
            <person name="Altun S."/>
            <person name="Duman M."/>
        </authorList>
    </citation>
    <scope>NUCLEOTIDE SEQUENCE</scope>
    <source>
        <strain evidence="2">F-126</strain>
    </source>
</reference>
<dbReference type="RefSeq" id="WP_230001237.1">
    <property type="nucleotide sequence ID" value="NZ_JAJJMN010000002.1"/>
</dbReference>
<name>A0ABS8M6I6_9FLAO</name>
<dbReference type="GO" id="GO:0004519">
    <property type="term" value="F:endonuclease activity"/>
    <property type="evidence" value="ECO:0007669"/>
    <property type="project" value="UniProtKB-KW"/>
</dbReference>
<organism evidence="2 3">
    <name type="scientific">Flavobacterium lipolyticum</name>
    <dbReference type="NCBI Taxonomy" id="2893754"/>
    <lineage>
        <taxon>Bacteria</taxon>
        <taxon>Pseudomonadati</taxon>
        <taxon>Bacteroidota</taxon>
        <taxon>Flavobacteriia</taxon>
        <taxon>Flavobacteriales</taxon>
        <taxon>Flavobacteriaceae</taxon>
        <taxon>Flavobacterium</taxon>
    </lineage>
</organism>